<accession>A0A099I8D8</accession>
<keyword evidence="1" id="KW-1003">Cell membrane</keyword>
<organism evidence="6 7">
    <name type="scientific">Clostridium innocuum</name>
    <dbReference type="NCBI Taxonomy" id="1522"/>
    <lineage>
        <taxon>Bacteria</taxon>
        <taxon>Bacillati</taxon>
        <taxon>Bacillota</taxon>
        <taxon>Clostridia</taxon>
        <taxon>Eubacteriales</taxon>
        <taxon>Clostridiaceae</taxon>
        <taxon>Clostridium</taxon>
    </lineage>
</organism>
<evidence type="ECO:0000256" key="4">
    <source>
        <dbReference type="ARBA" id="ARBA00023136"/>
    </source>
</evidence>
<feature type="transmembrane region" description="Helical" evidence="5">
    <location>
        <begin position="156"/>
        <end position="176"/>
    </location>
</feature>
<evidence type="ECO:0000256" key="2">
    <source>
        <dbReference type="ARBA" id="ARBA00022692"/>
    </source>
</evidence>
<dbReference type="PANTHER" id="PTHR35529">
    <property type="entry name" value="MANGANESE EFFLUX PUMP MNTP-RELATED"/>
    <property type="match status" value="1"/>
</dbReference>
<evidence type="ECO:0000256" key="5">
    <source>
        <dbReference type="SAM" id="Phobius"/>
    </source>
</evidence>
<evidence type="ECO:0000313" key="6">
    <source>
        <dbReference type="EMBL" id="KGJ54244.1"/>
    </source>
</evidence>
<protein>
    <submittedName>
        <fullName evidence="6">Sporulation protein</fullName>
    </submittedName>
</protein>
<evidence type="ECO:0000313" key="7">
    <source>
        <dbReference type="Proteomes" id="UP000030008"/>
    </source>
</evidence>
<sequence length="205" mass="22494">MWNAFLLVIALSLDSFLASLAYGGEHIRIPWKSAVLISSIGVLFLSFSLYTAAFIQQFIPPYICRMISFTIFFMIGLSSLFQGTIKSFLGTYKRKKLSFEYSGISFVLDIYLDETKADADNSKLLSLKEALYLAVALSIDSLASGFALGISIVQPLPVLVISFCVGILAILGGSFLGSRVLSLKECRLSWVSGVLFLILAFSRIL</sequence>
<evidence type="ECO:0000256" key="1">
    <source>
        <dbReference type="ARBA" id="ARBA00022475"/>
    </source>
</evidence>
<dbReference type="InterPro" id="IPR003810">
    <property type="entry name" value="Mntp/YtaF"/>
</dbReference>
<dbReference type="RefSeq" id="WP_044904354.1">
    <property type="nucleotide sequence ID" value="NZ_JAQCQO010000001.1"/>
</dbReference>
<feature type="transmembrane region" description="Helical" evidence="5">
    <location>
        <begin position="130"/>
        <end position="149"/>
    </location>
</feature>
<keyword evidence="4 5" id="KW-0472">Membrane</keyword>
<keyword evidence="3 5" id="KW-1133">Transmembrane helix</keyword>
<dbReference type="Proteomes" id="UP000030008">
    <property type="component" value="Unassembled WGS sequence"/>
</dbReference>
<dbReference type="EMBL" id="JQIF01000019">
    <property type="protein sequence ID" value="KGJ54244.1"/>
    <property type="molecule type" value="Genomic_DNA"/>
</dbReference>
<dbReference type="AlphaFoldDB" id="A0A099I8D8"/>
<feature type="transmembrane region" description="Helical" evidence="5">
    <location>
        <begin position="33"/>
        <end position="55"/>
    </location>
</feature>
<evidence type="ECO:0000256" key="3">
    <source>
        <dbReference type="ARBA" id="ARBA00022989"/>
    </source>
</evidence>
<comment type="caution">
    <text evidence="6">The sequence shown here is derived from an EMBL/GenBank/DDBJ whole genome shotgun (WGS) entry which is preliminary data.</text>
</comment>
<gene>
    <name evidence="6" type="ORF">CIAN88_04740</name>
</gene>
<feature type="transmembrane region" description="Helical" evidence="5">
    <location>
        <begin position="62"/>
        <end position="81"/>
    </location>
</feature>
<dbReference type="Pfam" id="PF02659">
    <property type="entry name" value="Mntp"/>
    <property type="match status" value="1"/>
</dbReference>
<name>A0A099I8D8_CLOIN</name>
<dbReference type="PANTHER" id="PTHR35529:SF2">
    <property type="entry name" value="SPORULATION PROTEIN YTAF-RELATED"/>
    <property type="match status" value="1"/>
</dbReference>
<feature type="transmembrane region" description="Helical" evidence="5">
    <location>
        <begin position="188"/>
        <end position="204"/>
    </location>
</feature>
<proteinExistence type="predicted"/>
<reference evidence="6 7" key="1">
    <citation type="submission" date="2014-08" db="EMBL/GenBank/DDBJ databases">
        <title>Clostridium innocuum, an unnegligible vancomycin-resistant pathogen causing extra-intestinal infections.</title>
        <authorList>
            <person name="Feng Y."/>
            <person name="Chiu C.-H."/>
        </authorList>
    </citation>
    <scope>NUCLEOTIDE SEQUENCE [LARGE SCALE GENOMIC DNA]</scope>
    <source>
        <strain evidence="6 7">AN88</strain>
    </source>
</reference>
<keyword evidence="2 5" id="KW-0812">Transmembrane</keyword>